<feature type="transmembrane region" description="Helical" evidence="6">
    <location>
        <begin position="12"/>
        <end position="30"/>
    </location>
</feature>
<organism evidence="8 9">
    <name type="scientific">phage Lak_Megaphage_RVC_JS4_GC31</name>
    <dbReference type="NCBI Taxonomy" id="3109228"/>
    <lineage>
        <taxon>Viruses</taxon>
        <taxon>Duplodnaviria</taxon>
        <taxon>Heunggongvirae</taxon>
        <taxon>Uroviricota</taxon>
        <taxon>Caudoviricetes</taxon>
        <taxon>Caudoviricetes code 15 clade</taxon>
    </lineage>
</organism>
<dbReference type="PRINTS" id="PR01021">
    <property type="entry name" value="OMPADOMAIN"/>
</dbReference>
<evidence type="ECO:0000313" key="8">
    <source>
        <dbReference type="EMBL" id="WQJ53183.1"/>
    </source>
</evidence>
<evidence type="ECO:0000256" key="6">
    <source>
        <dbReference type="SAM" id="Phobius"/>
    </source>
</evidence>
<comment type="similarity">
    <text evidence="3">Belongs to the bacterial solute-binding protein SsuA/TauA family.</text>
</comment>
<dbReference type="CDD" id="cd07185">
    <property type="entry name" value="OmpA_C-like"/>
    <property type="match status" value="1"/>
</dbReference>
<evidence type="ECO:0000313" key="9">
    <source>
        <dbReference type="Proteomes" id="UP001349343"/>
    </source>
</evidence>
<dbReference type="PROSITE" id="PS51123">
    <property type="entry name" value="OMPA_2"/>
    <property type="match status" value="1"/>
</dbReference>
<evidence type="ECO:0000259" key="7">
    <source>
        <dbReference type="PROSITE" id="PS51123"/>
    </source>
</evidence>
<name>A0ABZ0Z200_9CAUD</name>
<dbReference type="Proteomes" id="UP001349343">
    <property type="component" value="Segment"/>
</dbReference>
<dbReference type="PANTHER" id="PTHR30024:SF47">
    <property type="entry name" value="TAURINE-BINDING PERIPLASMIC PROTEIN"/>
    <property type="match status" value="1"/>
</dbReference>
<sequence length="524" mass="56299">MANVVLRPWVKVVGVVALVAAIMFGASKFFGSDNESTDNNGGLFSSLFSGNDNVITVGTNTYAGFLPFMYLNGGLEPNEDCPIYKEYGIKLKIVVQDDFAAGRAAFKNGDIDIIYCTADALPVEMSEGSDMNDARFFNISNWSRGADAIVVNKSISKVSDLVGKVVCCSQGTASHTLLLNTLETNGIGSDKVNTGSNVIPDKVNIKVVDNGLDAAAVFRSGSCDAAVVFSPDDQDLIATVKGAKVLISTKQASNIICDGLIAKADYLENNKENVQKLISALLWANDLMNNDDNAIKAAAKAFAKSYGTDEQFAIDGSKNIHYITLGDAQNFFGLNSSYTGMKGDELYSKMARTYENLNLCKKPLAWRKVSYPDIIESLAANAGSIKGNQAAEAGVKFKETTEEKADAAVTISDKKVTIEYSTNSDVLDGTAQAIIDKEFAGIAKQFAGSKIRIVGNTDNTGNYDYNVALSKRRAQAVADYLVKEYNFDKNRFIIVGAGPKRAVADGVKGDNKAYRTTDFQLVAE</sequence>
<keyword evidence="9" id="KW-1185">Reference proteome</keyword>
<evidence type="ECO:0000256" key="4">
    <source>
        <dbReference type="ARBA" id="ARBA00022729"/>
    </source>
</evidence>
<accession>A0ABZ0Z200</accession>
<proteinExistence type="inferred from homology"/>
<evidence type="ECO:0000256" key="3">
    <source>
        <dbReference type="ARBA" id="ARBA00010742"/>
    </source>
</evidence>
<reference evidence="8 9" key="1">
    <citation type="submission" date="2023-11" db="EMBL/GenBank/DDBJ databases">
        <authorList>
            <person name="Cook R."/>
            <person name="Crisci M."/>
            <person name="Pye H."/>
            <person name="Adriaenssens E."/>
            <person name="Santini J."/>
        </authorList>
    </citation>
    <scope>NUCLEOTIDE SEQUENCE [LARGE SCALE GENOMIC DNA]</scope>
    <source>
        <strain evidence="8">Lak_Megaphage_RVC_JS4_GC31</strain>
    </source>
</reference>
<dbReference type="Pfam" id="PF13379">
    <property type="entry name" value="NMT1_2"/>
    <property type="match status" value="1"/>
</dbReference>
<dbReference type="InterPro" id="IPR036737">
    <property type="entry name" value="OmpA-like_sf"/>
</dbReference>
<keyword evidence="6" id="KW-0812">Transmembrane</keyword>
<dbReference type="InterPro" id="IPR006665">
    <property type="entry name" value="OmpA-like"/>
</dbReference>
<dbReference type="PANTHER" id="PTHR30024">
    <property type="entry name" value="ALIPHATIC SULFONATES-BINDING PROTEIN-RELATED"/>
    <property type="match status" value="1"/>
</dbReference>
<comment type="subcellular location">
    <subcellularLocation>
        <location evidence="1">Membrane</location>
    </subcellularLocation>
    <subcellularLocation>
        <location evidence="2">Periplasm</location>
    </subcellularLocation>
</comment>
<evidence type="ECO:0000256" key="5">
    <source>
        <dbReference type="ARBA" id="ARBA00023136"/>
    </source>
</evidence>
<dbReference type="InterPro" id="IPR006664">
    <property type="entry name" value="OMP_bac"/>
</dbReference>
<protein>
    <recommendedName>
        <fullName evidence="7">OmpA-like domain-containing protein</fullName>
    </recommendedName>
</protein>
<keyword evidence="6" id="KW-1133">Transmembrane helix</keyword>
<keyword evidence="4" id="KW-0732">Signal</keyword>
<keyword evidence="5 6" id="KW-0472">Membrane</keyword>
<dbReference type="Gene3D" id="3.30.1330.60">
    <property type="entry name" value="OmpA-like domain"/>
    <property type="match status" value="1"/>
</dbReference>
<dbReference type="SUPFAM" id="SSF53850">
    <property type="entry name" value="Periplasmic binding protein-like II"/>
    <property type="match status" value="1"/>
</dbReference>
<evidence type="ECO:0000256" key="1">
    <source>
        <dbReference type="ARBA" id="ARBA00004370"/>
    </source>
</evidence>
<dbReference type="EMBL" id="OR769222">
    <property type="protein sequence ID" value="WQJ53183.1"/>
    <property type="molecule type" value="Genomic_DNA"/>
</dbReference>
<dbReference type="Pfam" id="PF00691">
    <property type="entry name" value="OmpA"/>
    <property type="match status" value="1"/>
</dbReference>
<dbReference type="Gene3D" id="3.40.190.10">
    <property type="entry name" value="Periplasmic binding protein-like II"/>
    <property type="match status" value="2"/>
</dbReference>
<feature type="domain" description="OmpA-like" evidence="7">
    <location>
        <begin position="407"/>
        <end position="524"/>
    </location>
</feature>
<dbReference type="SUPFAM" id="SSF103088">
    <property type="entry name" value="OmpA-like"/>
    <property type="match status" value="1"/>
</dbReference>
<evidence type="ECO:0000256" key="2">
    <source>
        <dbReference type="ARBA" id="ARBA00004418"/>
    </source>
</evidence>